<dbReference type="Proteomes" id="UP000231878">
    <property type="component" value="Unassembled WGS sequence"/>
</dbReference>
<reference evidence="2 3" key="1">
    <citation type="submission" date="2017-11" db="EMBL/GenBank/DDBJ databases">
        <title>Molecular characterization of Burkholderia pseudomallei and closely related isolates from Vietnam.</title>
        <authorList>
            <person name="Ustinov D.V."/>
            <person name="Antonov A.S."/>
            <person name="Avdusheva E.F."/>
            <person name="Shpak I.M."/>
            <person name="Zakharova I.B."/>
            <person name="Thi L.A."/>
            <person name="Teteryatnikova N."/>
            <person name="Lopasteyskaya Y.A."/>
            <person name="Kuzyutina J.A."/>
            <person name="Ngo T.N."/>
            <person name="Victorov D.V."/>
        </authorList>
    </citation>
    <scope>NUCLEOTIDE SEQUENCE [LARGE SCALE GENOMIC DNA]</scope>
    <source>
        <strain evidence="2 3">V1512</strain>
    </source>
</reference>
<evidence type="ECO:0000256" key="1">
    <source>
        <dbReference type="SAM" id="MobiDB-lite"/>
    </source>
</evidence>
<proteinExistence type="predicted"/>
<accession>A0AAX0UAJ0</accession>
<comment type="caution">
    <text evidence="2">The sequence shown here is derived from an EMBL/GenBank/DDBJ whole genome shotgun (WGS) entry which is preliminary data.</text>
</comment>
<feature type="region of interest" description="Disordered" evidence="1">
    <location>
        <begin position="1"/>
        <end position="22"/>
    </location>
</feature>
<feature type="compositionally biased region" description="Basic and acidic residues" evidence="1">
    <location>
        <begin position="1"/>
        <end position="21"/>
    </location>
</feature>
<organism evidence="2 3">
    <name type="scientific">Burkholderia pseudomallei</name>
    <name type="common">Pseudomonas pseudomallei</name>
    <dbReference type="NCBI Taxonomy" id="28450"/>
    <lineage>
        <taxon>Bacteria</taxon>
        <taxon>Pseudomonadati</taxon>
        <taxon>Pseudomonadota</taxon>
        <taxon>Betaproteobacteria</taxon>
        <taxon>Burkholderiales</taxon>
        <taxon>Burkholderiaceae</taxon>
        <taxon>Burkholderia</taxon>
        <taxon>pseudomallei group</taxon>
    </lineage>
</organism>
<name>A0AAX0UAJ0_BURPE</name>
<evidence type="ECO:0000313" key="2">
    <source>
        <dbReference type="EMBL" id="PJO65637.1"/>
    </source>
</evidence>
<dbReference type="AlphaFoldDB" id="A0AAX0UAJ0"/>
<gene>
    <name evidence="2" type="ORF">CWD88_14470</name>
</gene>
<sequence>MVKEAREVRGKDVEDPAREDSVSGFGKRFFKYLSDGFASDALTHPAVVRSKMADAAQRTIGLRGPRRAGARNTM</sequence>
<dbReference type="EMBL" id="PHRB01000012">
    <property type="protein sequence ID" value="PJO65637.1"/>
    <property type="molecule type" value="Genomic_DNA"/>
</dbReference>
<protein>
    <submittedName>
        <fullName evidence="2">Uncharacterized protein</fullName>
    </submittedName>
</protein>
<evidence type="ECO:0000313" key="3">
    <source>
        <dbReference type="Proteomes" id="UP000231878"/>
    </source>
</evidence>